<feature type="domain" description="SH3" evidence="4">
    <location>
        <begin position="340"/>
        <end position="412"/>
    </location>
</feature>
<dbReference type="VEuPathDB" id="FungiDB:CAGL0B00968g"/>
<accession>A0A0W0C8A8</accession>
<evidence type="ECO:0000256" key="1">
    <source>
        <dbReference type="ARBA" id="ARBA00022443"/>
    </source>
</evidence>
<feature type="transmembrane region" description="Helical" evidence="3">
    <location>
        <begin position="34"/>
        <end position="58"/>
    </location>
</feature>
<keyword evidence="3" id="KW-0812">Transmembrane</keyword>
<keyword evidence="3" id="KW-1133">Transmembrane helix</keyword>
<dbReference type="CDD" id="cd11854">
    <property type="entry name" value="SH3_Fus1p"/>
    <property type="match status" value="1"/>
</dbReference>
<keyword evidence="1 2" id="KW-0728">SH3 domain</keyword>
<dbReference type="InterPro" id="IPR036028">
    <property type="entry name" value="SH3-like_dom_sf"/>
</dbReference>
<gene>
    <name evidence="6" type="ORF">AO440_000163</name>
    <name evidence="5" type="ORF">AO440_000214</name>
</gene>
<dbReference type="SUPFAM" id="SSF50044">
    <property type="entry name" value="SH3-domain"/>
    <property type="match status" value="1"/>
</dbReference>
<dbReference type="Gene3D" id="2.30.30.40">
    <property type="entry name" value="SH3 Domains"/>
    <property type="match status" value="1"/>
</dbReference>
<dbReference type="InterPro" id="IPR035521">
    <property type="entry name" value="Fus1_SH3"/>
</dbReference>
<name>A0A0W0C8A8_CANGB</name>
<dbReference type="AlphaFoldDB" id="A0A0W0C8A8"/>
<dbReference type="VEuPathDB" id="FungiDB:GVI51_B00825"/>
<dbReference type="EMBL" id="LLZZ01000008">
    <property type="protein sequence ID" value="KTB13573.1"/>
    <property type="molecule type" value="Genomic_DNA"/>
</dbReference>
<dbReference type="InterPro" id="IPR001452">
    <property type="entry name" value="SH3_domain"/>
</dbReference>
<evidence type="ECO:0000313" key="7">
    <source>
        <dbReference type="Proteomes" id="UP000054886"/>
    </source>
</evidence>
<dbReference type="VEuPathDB" id="FungiDB:GWK60_B00803"/>
<dbReference type="Proteomes" id="UP000054886">
    <property type="component" value="Unassembled WGS sequence"/>
</dbReference>
<evidence type="ECO:0000259" key="4">
    <source>
        <dbReference type="PROSITE" id="PS50002"/>
    </source>
</evidence>
<dbReference type="EMBL" id="LLZZ01000180">
    <property type="protein sequence ID" value="KTA95812.1"/>
    <property type="molecule type" value="Genomic_DNA"/>
</dbReference>
<evidence type="ECO:0000313" key="6">
    <source>
        <dbReference type="EMBL" id="KTB13573.1"/>
    </source>
</evidence>
<sequence>MKGKGKSLSAGLNNLFKAAAVLLNPNKNNRSLRLILGLSIGLPIGVGVLFAIMLYFFVRNKLSRTNFSKAIGRSETHTDNFSSLDQAWIDLEGITKHTDHNFSATKSSSGTVSNAITQDSHIRTPQMAHCPLATADNNLPRNGSNLFADADNYLYSHPPNIYSIDSSISMLNAEPEIRPNYFKDQKKKNSWKYNSPLSKWFLRSSLYLQCSSENLTNISSLPNVKCSNILTSVVESCVDKPEITEQYVEETYLGSLTESSINTLSVNDVKSKEANKLNEITGTCLKKPAITLSGLELPINPNYKKNRKKAQMRLRTHLDYLAKTKPLPLTPTSSAIVKLKAGIQYRVREEYVPSLSDEIHVTVGETVRVLASHNDGWALVERIEASDGKRLVSSGSYINENRGIIPNKCLLS</sequence>
<proteinExistence type="predicted"/>
<protein>
    <submittedName>
        <fullName evidence="5">Nuclear fusion protein FUS1</fullName>
    </submittedName>
</protein>
<dbReference type="PROSITE" id="PS50002">
    <property type="entry name" value="SH3"/>
    <property type="match status" value="1"/>
</dbReference>
<evidence type="ECO:0000256" key="2">
    <source>
        <dbReference type="PROSITE-ProRule" id="PRU00192"/>
    </source>
</evidence>
<reference evidence="5 7" key="1">
    <citation type="submission" date="2015-10" db="EMBL/GenBank/DDBJ databases">
        <title>Draft genomes sequences of Candida glabrata isolates 1A, 1B, 2A, 2B, 3A and 3B.</title>
        <authorList>
            <person name="Haavelsrud O.E."/>
            <person name="Gaustad P."/>
        </authorList>
    </citation>
    <scope>NUCLEOTIDE SEQUENCE [LARGE SCALE GENOMIC DNA]</scope>
    <source>
        <strain evidence="5">910700640</strain>
    </source>
</reference>
<evidence type="ECO:0000256" key="3">
    <source>
        <dbReference type="SAM" id="Phobius"/>
    </source>
</evidence>
<organism evidence="5 7">
    <name type="scientific">Candida glabrata</name>
    <name type="common">Yeast</name>
    <name type="synonym">Torulopsis glabrata</name>
    <dbReference type="NCBI Taxonomy" id="5478"/>
    <lineage>
        <taxon>Eukaryota</taxon>
        <taxon>Fungi</taxon>
        <taxon>Dikarya</taxon>
        <taxon>Ascomycota</taxon>
        <taxon>Saccharomycotina</taxon>
        <taxon>Saccharomycetes</taxon>
        <taxon>Saccharomycetales</taxon>
        <taxon>Saccharomycetaceae</taxon>
        <taxon>Nakaseomyces</taxon>
    </lineage>
</organism>
<evidence type="ECO:0000313" key="5">
    <source>
        <dbReference type="EMBL" id="KTA95812.1"/>
    </source>
</evidence>
<keyword evidence="3" id="KW-0472">Membrane</keyword>
<dbReference type="VEuPathDB" id="FungiDB:B1J91_B00968g"/>
<dbReference type="Pfam" id="PF07653">
    <property type="entry name" value="SH3_2"/>
    <property type="match status" value="1"/>
</dbReference>
<comment type="caution">
    <text evidence="5">The sequence shown here is derived from an EMBL/GenBank/DDBJ whole genome shotgun (WGS) entry which is preliminary data.</text>
</comment>